<feature type="domain" description="HTH APSES-type" evidence="8">
    <location>
        <begin position="9"/>
        <end position="115"/>
    </location>
</feature>
<feature type="repeat" description="ANK" evidence="5">
    <location>
        <begin position="372"/>
        <end position="404"/>
    </location>
</feature>
<dbReference type="InterPro" id="IPR002110">
    <property type="entry name" value="Ankyrin_rpt"/>
</dbReference>
<dbReference type="SUPFAM" id="SSF48403">
    <property type="entry name" value="Ankyrin repeat"/>
    <property type="match status" value="1"/>
</dbReference>
<keyword evidence="10" id="KW-1185">Reference proteome</keyword>
<proteinExistence type="predicted"/>
<evidence type="ECO:0000256" key="5">
    <source>
        <dbReference type="PROSITE-ProRule" id="PRU00023"/>
    </source>
</evidence>
<dbReference type="InterPro" id="IPR036770">
    <property type="entry name" value="Ankyrin_rpt-contain_sf"/>
</dbReference>
<dbReference type="InterPro" id="IPR036887">
    <property type="entry name" value="HTH_APSES_sf"/>
</dbReference>
<feature type="region of interest" description="Disordered" evidence="7">
    <location>
        <begin position="176"/>
        <end position="206"/>
    </location>
</feature>
<dbReference type="Pfam" id="PF00023">
    <property type="entry name" value="Ank"/>
    <property type="match status" value="1"/>
</dbReference>
<feature type="region of interest" description="Disordered" evidence="7">
    <location>
        <begin position="596"/>
        <end position="625"/>
    </location>
</feature>
<reference evidence="9" key="1">
    <citation type="submission" date="2022-10" db="EMBL/GenBank/DDBJ databases">
        <title>Culturing micro-colonial fungi from biological soil crusts in the Mojave desert and describing Neophaeococcomyces mojavensis, and introducing the new genera and species Taxawa tesnikishii.</title>
        <authorList>
            <person name="Kurbessoian T."/>
            <person name="Stajich J.E."/>
        </authorList>
    </citation>
    <scope>NUCLEOTIDE SEQUENCE</scope>
    <source>
        <strain evidence="9">TK_1</strain>
    </source>
</reference>
<keyword evidence="3 5" id="KW-0040">ANK repeat</keyword>
<accession>A0ABQ9NML8</accession>
<feature type="coiled-coil region" evidence="6">
    <location>
        <begin position="555"/>
        <end position="582"/>
    </location>
</feature>
<dbReference type="Pfam" id="PF13637">
    <property type="entry name" value="Ank_4"/>
    <property type="match status" value="1"/>
</dbReference>
<feature type="repeat" description="ANK" evidence="5">
    <location>
        <begin position="251"/>
        <end position="283"/>
    </location>
</feature>
<dbReference type="InterPro" id="IPR003163">
    <property type="entry name" value="Tscrpt_reg_HTH_APSES-type"/>
</dbReference>
<dbReference type="Pfam" id="PF04383">
    <property type="entry name" value="KilA-N"/>
    <property type="match status" value="1"/>
</dbReference>
<dbReference type="Proteomes" id="UP001172684">
    <property type="component" value="Unassembled WGS sequence"/>
</dbReference>
<dbReference type="InterPro" id="IPR018004">
    <property type="entry name" value="KilA/APSES_HTH"/>
</dbReference>
<evidence type="ECO:0000256" key="4">
    <source>
        <dbReference type="ARBA" id="ARBA00023321"/>
    </source>
</evidence>
<evidence type="ECO:0000313" key="10">
    <source>
        <dbReference type="Proteomes" id="UP001172684"/>
    </source>
</evidence>
<evidence type="ECO:0000313" key="9">
    <source>
        <dbReference type="EMBL" id="KAJ9659267.1"/>
    </source>
</evidence>
<feature type="coiled-coil region" evidence="6">
    <location>
        <begin position="484"/>
        <end position="511"/>
    </location>
</feature>
<name>A0ABQ9NML8_9PEZI</name>
<dbReference type="PROSITE" id="PS50088">
    <property type="entry name" value="ANK_REPEAT"/>
    <property type="match status" value="2"/>
</dbReference>
<evidence type="ECO:0000256" key="3">
    <source>
        <dbReference type="ARBA" id="ARBA00023043"/>
    </source>
</evidence>
<evidence type="ECO:0000256" key="6">
    <source>
        <dbReference type="SAM" id="Coils"/>
    </source>
</evidence>
<gene>
    <name evidence="9" type="primary">MBP1_3</name>
    <name evidence="9" type="ORF">H2201_007417</name>
</gene>
<keyword evidence="2" id="KW-0749">Sporulation</keyword>
<dbReference type="SMART" id="SM00248">
    <property type="entry name" value="ANK"/>
    <property type="match status" value="2"/>
</dbReference>
<organism evidence="9 10">
    <name type="scientific">Coniosporium apollinis</name>
    <dbReference type="NCBI Taxonomy" id="61459"/>
    <lineage>
        <taxon>Eukaryota</taxon>
        <taxon>Fungi</taxon>
        <taxon>Dikarya</taxon>
        <taxon>Ascomycota</taxon>
        <taxon>Pezizomycotina</taxon>
        <taxon>Dothideomycetes</taxon>
        <taxon>Dothideomycetes incertae sedis</taxon>
        <taxon>Coniosporium</taxon>
    </lineage>
</organism>
<dbReference type="PROSITE" id="PS51299">
    <property type="entry name" value="HTH_APSES"/>
    <property type="match status" value="1"/>
</dbReference>
<keyword evidence="1" id="KW-0677">Repeat</keyword>
<feature type="region of interest" description="Disordered" evidence="7">
    <location>
        <begin position="108"/>
        <end position="146"/>
    </location>
</feature>
<evidence type="ECO:0000256" key="2">
    <source>
        <dbReference type="ARBA" id="ARBA00022969"/>
    </source>
</evidence>
<dbReference type="PANTHER" id="PTHR43828">
    <property type="entry name" value="ASPARAGINASE"/>
    <property type="match status" value="1"/>
</dbReference>
<protein>
    <submittedName>
        <fullName evidence="9">Transcription factor mbp1</fullName>
    </submittedName>
</protein>
<keyword evidence="4" id="KW-0183">Conidiation</keyword>
<evidence type="ECO:0000256" key="7">
    <source>
        <dbReference type="SAM" id="MobiDB-lite"/>
    </source>
</evidence>
<dbReference type="Gene3D" id="1.25.40.20">
    <property type="entry name" value="Ankyrin repeat-containing domain"/>
    <property type="match status" value="1"/>
</dbReference>
<dbReference type="PANTHER" id="PTHR43828:SF15">
    <property type="entry name" value="TRANSCRIPTION FACTOR MBP1"/>
    <property type="match status" value="1"/>
</dbReference>
<dbReference type="InterPro" id="IPR051642">
    <property type="entry name" value="SWI6-like"/>
</dbReference>
<keyword evidence="6" id="KW-0175">Coiled coil</keyword>
<dbReference type="SMART" id="SM01252">
    <property type="entry name" value="KilA-N"/>
    <property type="match status" value="1"/>
</dbReference>
<dbReference type="SUPFAM" id="SSF54616">
    <property type="entry name" value="DNA-binding domain of Mlu1-box binding protein MBP1"/>
    <property type="match status" value="1"/>
</dbReference>
<evidence type="ECO:0000256" key="1">
    <source>
        <dbReference type="ARBA" id="ARBA00022737"/>
    </source>
</evidence>
<dbReference type="Gene3D" id="3.10.260.10">
    <property type="entry name" value="Transcription regulator HTH, APSES-type DNA-binding domain"/>
    <property type="match status" value="1"/>
</dbReference>
<dbReference type="PROSITE" id="PS50297">
    <property type="entry name" value="ANK_REP_REGION"/>
    <property type="match status" value="1"/>
</dbReference>
<evidence type="ECO:0000259" key="8">
    <source>
        <dbReference type="PROSITE" id="PS51299"/>
    </source>
</evidence>
<dbReference type="EMBL" id="JAPDRL010000077">
    <property type="protein sequence ID" value="KAJ9659267.1"/>
    <property type="molecule type" value="Genomic_DNA"/>
</dbReference>
<sequence length="705" mass="77264">MPQDASQRIYSATYSNVPVYEYNVEGNHVMRRRADDWINATHILKVADFDKPARTRILEREVQKGVHEKVQGGYGKYQGTWVPLHDGRALAERNNVLDKLLPIFDFVPGDRSPPPAPKHATAASNRPKVPRQPAAARRIAVPQNASQISEDHYDRMSLQFHDDETPDNVTIVSESMMDDVDYAHPSQYSTGNRKRKRGPGPGDQMSLEDQEHQLWADHLLDYFMLMDSDDRLQSPPIPPAHLNLDRAIDEKGHSAMHWAAAMGDVSVVKDLIARGARIDTVANNLETPLMRAVMFTNNFDKDTMPSLVRILHPTVVRTDWYGRTVFHHIAGTTSSKNKYACARYYLDTLIAKLSETWRADAIATLLNAQDHNGDTAIMIAARNGARKCVRALLGRDVRTDIVNKDGVTADDLIRDLNLRRRDGRHRVPSSSPFAPDRANGDVVVGDGLGISGALSRTGSGQLQQRHYRSQTAQTLTTTLAPSLLDKCTRLAAAYEAEFEEKEAEALDAERVARKRQVELDAIRAQCAELSLLGVSLEGGAHDEDDGGGGAEGDVDAALEEQLKALERESEALLELEQRFELRNLVARAEATAGANGAAVLPPASSADQHTDGDGGGGVDGGARSEEAEKLQLAQALLTAQHERQALVKGIVQDLAVAGIGERQAEYRRLITGALGVRDEDVESMLPEILAELEESIVGEGEGVEG</sequence>
<comment type="caution">
    <text evidence="9">The sequence shown here is derived from an EMBL/GenBank/DDBJ whole genome shotgun (WGS) entry which is preliminary data.</text>
</comment>